<dbReference type="AlphaFoldDB" id="A0AAU8N5K4"/>
<sequence>MKNVYQTEEITVRLLEPEDELILVRWLSDPEVLQYYEGRDQPHDLEQVRAHFYHQEDEASRCIVEYGGRPIGYIQFYELEPEERAAYGYTDSDEIIYGTDQFIGETDCWNRGIGTQLVQSMKSYLTYERHARKIVMDPQAWNERALACYEKCGFRRVKRLPQHELHEGQMRDCWLMEYGVCSSA</sequence>
<reference evidence="2" key="1">
    <citation type="submission" date="2024-05" db="EMBL/GenBank/DDBJ databases">
        <title>Draft genome assemblies of 36 bacteria isolated from hibernating arctic ground squirrels.</title>
        <authorList>
            <person name="McKee H."/>
            <person name="Mullen L."/>
            <person name="Drown D.M."/>
            <person name="Duddleston K.N."/>
        </authorList>
    </citation>
    <scope>NUCLEOTIDE SEQUENCE</scope>
    <source>
        <strain evidence="2">AN1007</strain>
    </source>
</reference>
<feature type="domain" description="N-acetyltransferase" evidence="1">
    <location>
        <begin position="10"/>
        <end position="181"/>
    </location>
</feature>
<organism evidence="2">
    <name type="scientific">Paenibacillus sp. AN1007</name>
    <dbReference type="NCBI Taxonomy" id="3151385"/>
    <lineage>
        <taxon>Bacteria</taxon>
        <taxon>Bacillati</taxon>
        <taxon>Bacillota</taxon>
        <taxon>Bacilli</taxon>
        <taxon>Bacillales</taxon>
        <taxon>Paenibacillaceae</taxon>
        <taxon>Paenibacillus</taxon>
    </lineage>
</organism>
<dbReference type="EC" id="2.3.1.-" evidence="2"/>
<keyword evidence="2" id="KW-0012">Acyltransferase</keyword>
<proteinExistence type="predicted"/>
<dbReference type="Pfam" id="PF13523">
    <property type="entry name" value="Acetyltransf_8"/>
    <property type="match status" value="1"/>
</dbReference>
<dbReference type="InterPro" id="IPR016181">
    <property type="entry name" value="Acyl_CoA_acyltransferase"/>
</dbReference>
<dbReference type="PANTHER" id="PTHR43415:SF3">
    <property type="entry name" value="GNAT-FAMILY ACETYLTRANSFERASE"/>
    <property type="match status" value="1"/>
</dbReference>
<dbReference type="EMBL" id="CP159992">
    <property type="protein sequence ID" value="XCP93088.1"/>
    <property type="molecule type" value="Genomic_DNA"/>
</dbReference>
<accession>A0AAU8N5K4</accession>
<dbReference type="RefSeq" id="WP_342554976.1">
    <property type="nucleotide sequence ID" value="NZ_CP159992.1"/>
</dbReference>
<keyword evidence="2" id="KW-0808">Transferase</keyword>
<dbReference type="PROSITE" id="PS51186">
    <property type="entry name" value="GNAT"/>
    <property type="match status" value="1"/>
</dbReference>
<dbReference type="Gene3D" id="3.40.630.30">
    <property type="match status" value="1"/>
</dbReference>
<gene>
    <name evidence="2" type="ORF">ABXS70_17820</name>
</gene>
<evidence type="ECO:0000259" key="1">
    <source>
        <dbReference type="PROSITE" id="PS51186"/>
    </source>
</evidence>
<name>A0AAU8N5K4_9BACL</name>
<dbReference type="SUPFAM" id="SSF55729">
    <property type="entry name" value="Acyl-CoA N-acyltransferases (Nat)"/>
    <property type="match status" value="1"/>
</dbReference>
<protein>
    <submittedName>
        <fullName evidence="2">GNAT family N-acetyltransferase</fullName>
        <ecNumber evidence="2">2.3.1.-</ecNumber>
    </submittedName>
</protein>
<dbReference type="GO" id="GO:0016747">
    <property type="term" value="F:acyltransferase activity, transferring groups other than amino-acyl groups"/>
    <property type="evidence" value="ECO:0007669"/>
    <property type="project" value="InterPro"/>
</dbReference>
<dbReference type="PANTHER" id="PTHR43415">
    <property type="entry name" value="SPERMIDINE N(1)-ACETYLTRANSFERASE"/>
    <property type="match status" value="1"/>
</dbReference>
<dbReference type="InterPro" id="IPR000182">
    <property type="entry name" value="GNAT_dom"/>
</dbReference>
<evidence type="ECO:0000313" key="2">
    <source>
        <dbReference type="EMBL" id="XCP93088.1"/>
    </source>
</evidence>